<organism evidence="1 2">
    <name type="scientific">Nepenthes gracilis</name>
    <name type="common">Slender pitcher plant</name>
    <dbReference type="NCBI Taxonomy" id="150966"/>
    <lineage>
        <taxon>Eukaryota</taxon>
        <taxon>Viridiplantae</taxon>
        <taxon>Streptophyta</taxon>
        <taxon>Embryophyta</taxon>
        <taxon>Tracheophyta</taxon>
        <taxon>Spermatophyta</taxon>
        <taxon>Magnoliopsida</taxon>
        <taxon>eudicotyledons</taxon>
        <taxon>Gunneridae</taxon>
        <taxon>Pentapetalae</taxon>
        <taxon>Caryophyllales</taxon>
        <taxon>Nepenthaceae</taxon>
        <taxon>Nepenthes</taxon>
    </lineage>
</organism>
<proteinExistence type="predicted"/>
<dbReference type="Proteomes" id="UP001279734">
    <property type="component" value="Unassembled WGS sequence"/>
</dbReference>
<evidence type="ECO:0000313" key="1">
    <source>
        <dbReference type="EMBL" id="GMH31755.1"/>
    </source>
</evidence>
<keyword evidence="2" id="KW-1185">Reference proteome</keyword>
<dbReference type="EMBL" id="BSYO01000041">
    <property type="protein sequence ID" value="GMH31755.1"/>
    <property type="molecule type" value="Genomic_DNA"/>
</dbReference>
<comment type="caution">
    <text evidence="1">The sequence shown here is derived from an EMBL/GenBank/DDBJ whole genome shotgun (WGS) entry which is preliminary data.</text>
</comment>
<gene>
    <name evidence="1" type="ORF">Nepgr_033599</name>
</gene>
<sequence>MRLSLLYICNSFIKAVVGPCCSLFGRVELFVLVSPLIAVRCGAVVRLLMQVLWGCRFLYACFVSMTSCCVMTRVKHVLYFDTKAHSSGLLIASADNGRVAIELHDAALVGQLGERSSMNLA</sequence>
<accession>A0AAD3Y8I1</accession>
<name>A0AAD3Y8I1_NEPGR</name>
<reference evidence="1" key="1">
    <citation type="submission" date="2023-05" db="EMBL/GenBank/DDBJ databases">
        <title>Nepenthes gracilis genome sequencing.</title>
        <authorList>
            <person name="Fukushima K."/>
        </authorList>
    </citation>
    <scope>NUCLEOTIDE SEQUENCE</scope>
    <source>
        <strain evidence="1">SING2019-196</strain>
    </source>
</reference>
<evidence type="ECO:0000313" key="2">
    <source>
        <dbReference type="Proteomes" id="UP001279734"/>
    </source>
</evidence>
<dbReference type="AlphaFoldDB" id="A0AAD3Y8I1"/>
<protein>
    <submittedName>
        <fullName evidence="1">Uncharacterized protein</fullName>
    </submittedName>
</protein>